<dbReference type="PROSITE" id="PS00018">
    <property type="entry name" value="EF_HAND_1"/>
    <property type="match status" value="1"/>
</dbReference>
<name>C5LTE0_PERM5</name>
<protein>
    <recommendedName>
        <fullName evidence="5">EF-hand domain-containing protein</fullName>
    </recommendedName>
</protein>
<dbReference type="Proteomes" id="UP000007800">
    <property type="component" value="Unassembled WGS sequence"/>
</dbReference>
<evidence type="ECO:0000256" key="2">
    <source>
        <dbReference type="SAM" id="Phobius"/>
    </source>
</evidence>
<evidence type="ECO:0000256" key="1">
    <source>
        <dbReference type="SAM" id="MobiDB-lite"/>
    </source>
</evidence>
<organism evidence="4">
    <name type="scientific">Perkinsus marinus (strain ATCC 50983 / TXsc)</name>
    <dbReference type="NCBI Taxonomy" id="423536"/>
    <lineage>
        <taxon>Eukaryota</taxon>
        <taxon>Sar</taxon>
        <taxon>Alveolata</taxon>
        <taxon>Perkinsozoa</taxon>
        <taxon>Perkinsea</taxon>
        <taxon>Perkinsida</taxon>
        <taxon>Perkinsidae</taxon>
        <taxon>Perkinsus</taxon>
    </lineage>
</organism>
<evidence type="ECO:0000313" key="4">
    <source>
        <dbReference type="Proteomes" id="UP000007800"/>
    </source>
</evidence>
<keyword evidence="4" id="KW-1185">Reference proteome</keyword>
<sequence length="352" mass="38053">MVVKNRKATGGPVGAGSNVSSSGRIPQGLEGLYQSIEPHLEAIMPYLRAAVPIIESGVKKANGVYTKYIQPNWHDGLGDFCFAILLLFFGGQFALTILAWGAFQQAGGGMIKRAWKELNSEYVESMRKLQEDPEAKAMFDRNDDGEVSIGEVATAVSSVIGAKTPEEKQKARRMVGATMRCVDPNRLLDATTGFWAGIVAVIAALRSQLAACVSIGASIGQKGAEYAKVYLERPLYEKFPDYKEWVDAGLRAGCSLIGIMVSLFMARIVTAFNCAVKGAQRLAEMTVKAVHKAGYLPQVRDKGSKVQTLAMALTALGLWYQFSTGFSCPTLMKIALFPLLISENILTLIAAL</sequence>
<dbReference type="GeneID" id="9049803"/>
<dbReference type="InParanoid" id="C5LTE0"/>
<proteinExistence type="predicted"/>
<gene>
    <name evidence="3" type="ORF">Pmar_PMAR024588</name>
</gene>
<keyword evidence="2" id="KW-0812">Transmembrane</keyword>
<dbReference type="OMA" id="CIRGAHM"/>
<accession>C5LTE0</accession>
<dbReference type="OrthoDB" id="427138at2759"/>
<feature type="region of interest" description="Disordered" evidence="1">
    <location>
        <begin position="1"/>
        <end position="21"/>
    </location>
</feature>
<reference evidence="3 4" key="1">
    <citation type="submission" date="2008-07" db="EMBL/GenBank/DDBJ databases">
        <authorList>
            <person name="El-Sayed N."/>
            <person name="Caler E."/>
            <person name="Inman J."/>
            <person name="Amedeo P."/>
            <person name="Hass B."/>
            <person name="Wortman J."/>
        </authorList>
    </citation>
    <scope>NUCLEOTIDE SEQUENCE [LARGE SCALE GENOMIC DNA]</scope>
    <source>
        <strain evidence="4">ATCC 50983 / TXsc</strain>
    </source>
</reference>
<feature type="transmembrane region" description="Helical" evidence="2">
    <location>
        <begin position="82"/>
        <end position="103"/>
    </location>
</feature>
<dbReference type="EMBL" id="GG685288">
    <property type="protein sequence ID" value="EER00108.1"/>
    <property type="molecule type" value="Genomic_DNA"/>
</dbReference>
<keyword evidence="2" id="KW-0472">Membrane</keyword>
<keyword evidence="2" id="KW-1133">Transmembrane helix</keyword>
<evidence type="ECO:0000313" key="3">
    <source>
        <dbReference type="EMBL" id="EER00108.1"/>
    </source>
</evidence>
<evidence type="ECO:0008006" key="5">
    <source>
        <dbReference type="Google" id="ProtNLM"/>
    </source>
</evidence>
<dbReference type="AlphaFoldDB" id="C5LTE0"/>
<dbReference type="InterPro" id="IPR018247">
    <property type="entry name" value="EF_Hand_1_Ca_BS"/>
</dbReference>
<dbReference type="RefSeq" id="XP_002767390.1">
    <property type="nucleotide sequence ID" value="XM_002767344.1"/>
</dbReference>